<protein>
    <submittedName>
        <fullName evidence="1">Para-aminobenzoate N-oxygenase AurF</fullName>
    </submittedName>
</protein>
<proteinExistence type="predicted"/>
<reference evidence="1 2" key="1">
    <citation type="submission" date="2018-08" db="EMBL/GenBank/DDBJ databases">
        <title>Sequencing the genomes of 1000 actinobacteria strains.</title>
        <authorList>
            <person name="Klenk H.-P."/>
        </authorList>
    </citation>
    <scope>NUCLEOTIDE SEQUENCE [LARGE SCALE GENOMIC DNA]</scope>
    <source>
        <strain evidence="1 2">DSM 43927</strain>
    </source>
</reference>
<gene>
    <name evidence="1" type="ORF">DFJ69_3358</name>
</gene>
<sequence>MAGRSRRNGGTAPGRTEIQTYEERLRTLSDGSVRRKFDAFLDIPWDDPAYAIDPKDPRWALPRADPLARTEWYRSLPAERRSEVGLARLAQMFRVGWQFENLLMRGALEHLFLVPNGDPVFRYLTHEVTEEAHHTQMFQEFVNRSGVDVPGIRRPFRLIHTLIPPLARWLPAAFFMAVLAGEEPIDHFQKSVLRSGGLPHPLPQRIMQIHVAEEARHISFAHEYLLHTVPGLRPVRRMLLSIALPLMMRIACDLLVRPSGELAKQVGIPREVMAEAFWDAPESRKMLRDLFADVRMLAERLGLMTPLSRLVWRRMGIAGRPARYRSEPPATAA</sequence>
<comment type="caution">
    <text evidence="1">The sequence shown here is derived from an EMBL/GenBank/DDBJ whole genome shotgun (WGS) entry which is preliminary data.</text>
</comment>
<evidence type="ECO:0000313" key="1">
    <source>
        <dbReference type="EMBL" id="REE97883.1"/>
    </source>
</evidence>
<dbReference type="GO" id="GO:0016491">
    <property type="term" value="F:oxidoreductase activity"/>
    <property type="evidence" value="ECO:0007669"/>
    <property type="project" value="InterPro"/>
</dbReference>
<keyword evidence="2" id="KW-1185">Reference proteome</keyword>
<dbReference type="InterPro" id="IPR012348">
    <property type="entry name" value="RNR-like"/>
</dbReference>
<accession>A0A3D9SV15</accession>
<dbReference type="Proteomes" id="UP000256661">
    <property type="component" value="Unassembled WGS sequence"/>
</dbReference>
<name>A0A3D9SV15_9ACTN</name>
<dbReference type="InterPro" id="IPR009078">
    <property type="entry name" value="Ferritin-like_SF"/>
</dbReference>
<dbReference type="AlphaFoldDB" id="A0A3D9SV15"/>
<dbReference type="RefSeq" id="WP_116023390.1">
    <property type="nucleotide sequence ID" value="NZ_QTTT01000001.1"/>
</dbReference>
<dbReference type="EMBL" id="QTTT01000001">
    <property type="protein sequence ID" value="REE97883.1"/>
    <property type="molecule type" value="Genomic_DNA"/>
</dbReference>
<dbReference type="SUPFAM" id="SSF47240">
    <property type="entry name" value="Ferritin-like"/>
    <property type="match status" value="1"/>
</dbReference>
<dbReference type="InterPro" id="IPR025859">
    <property type="entry name" value="AurF/CmlI"/>
</dbReference>
<organism evidence="1 2">
    <name type="scientific">Thermomonospora umbrina</name>
    <dbReference type="NCBI Taxonomy" id="111806"/>
    <lineage>
        <taxon>Bacteria</taxon>
        <taxon>Bacillati</taxon>
        <taxon>Actinomycetota</taxon>
        <taxon>Actinomycetes</taxon>
        <taxon>Streptosporangiales</taxon>
        <taxon>Thermomonosporaceae</taxon>
        <taxon>Thermomonospora</taxon>
    </lineage>
</organism>
<dbReference type="Gene3D" id="1.10.620.20">
    <property type="entry name" value="Ribonucleotide Reductase, subunit A"/>
    <property type="match status" value="1"/>
</dbReference>
<dbReference type="OrthoDB" id="5138986at2"/>
<dbReference type="Pfam" id="PF11583">
    <property type="entry name" value="AurF"/>
    <property type="match status" value="1"/>
</dbReference>
<evidence type="ECO:0000313" key="2">
    <source>
        <dbReference type="Proteomes" id="UP000256661"/>
    </source>
</evidence>